<name>A0A9W8DXN7_9FUNG</name>
<dbReference type="SUPFAM" id="SSF56053">
    <property type="entry name" value="Ribosomal protein L6"/>
    <property type="match status" value="2"/>
</dbReference>
<dbReference type="InterPro" id="IPR036789">
    <property type="entry name" value="Ribosomal_uL6-like_a/b-dom_sf"/>
</dbReference>
<dbReference type="PRINTS" id="PR00059">
    <property type="entry name" value="RIBOSOMALL6"/>
</dbReference>
<feature type="domain" description="Large ribosomal subunit protein uL6 alpha-beta" evidence="5">
    <location>
        <begin position="144"/>
        <end position="222"/>
    </location>
</feature>
<evidence type="ECO:0000256" key="2">
    <source>
        <dbReference type="ARBA" id="ARBA00022980"/>
    </source>
</evidence>
<keyword evidence="3 4" id="KW-0687">Ribonucleoprotein</keyword>
<evidence type="ECO:0000313" key="6">
    <source>
        <dbReference type="EMBL" id="KAJ1930375.1"/>
    </source>
</evidence>
<dbReference type="Proteomes" id="UP001150569">
    <property type="component" value="Unassembled WGS sequence"/>
</dbReference>
<dbReference type="AlphaFoldDB" id="A0A9W8DXN7"/>
<dbReference type="InterPro" id="IPR019906">
    <property type="entry name" value="Ribosomal_uL6_bac-type"/>
</dbReference>
<evidence type="ECO:0000256" key="4">
    <source>
        <dbReference type="RuleBase" id="RU003869"/>
    </source>
</evidence>
<dbReference type="OrthoDB" id="540873at2759"/>
<evidence type="ECO:0000259" key="5">
    <source>
        <dbReference type="Pfam" id="PF00347"/>
    </source>
</evidence>
<dbReference type="InterPro" id="IPR000702">
    <property type="entry name" value="Ribosomal_uL6-like"/>
</dbReference>
<keyword evidence="7" id="KW-1185">Reference proteome</keyword>
<evidence type="ECO:0000256" key="3">
    <source>
        <dbReference type="ARBA" id="ARBA00023274"/>
    </source>
</evidence>
<dbReference type="PANTHER" id="PTHR11655">
    <property type="entry name" value="60S/50S RIBOSOMAL PROTEIN L6/L9"/>
    <property type="match status" value="1"/>
</dbReference>
<gene>
    <name evidence="6" type="primary">MRPL6_1</name>
    <name evidence="6" type="ORF">IWQ60_000396</name>
</gene>
<accession>A0A9W8DXN7</accession>
<dbReference type="Pfam" id="PF00347">
    <property type="entry name" value="Ribosomal_L6"/>
    <property type="match status" value="1"/>
</dbReference>
<keyword evidence="2 4" id="KW-0689">Ribosomal protein</keyword>
<proteinExistence type="inferred from homology"/>
<protein>
    <submittedName>
        <fullName evidence="6">54S ribosomal protein L6 mitochondrial</fullName>
    </submittedName>
</protein>
<reference evidence="6" key="1">
    <citation type="submission" date="2022-07" db="EMBL/GenBank/DDBJ databases">
        <title>Phylogenomic reconstructions and comparative analyses of Kickxellomycotina fungi.</title>
        <authorList>
            <person name="Reynolds N.K."/>
            <person name="Stajich J.E."/>
            <person name="Barry K."/>
            <person name="Grigoriev I.V."/>
            <person name="Crous P."/>
            <person name="Smith M.E."/>
        </authorList>
    </citation>
    <scope>NUCLEOTIDE SEQUENCE</scope>
    <source>
        <strain evidence="6">RSA 861</strain>
    </source>
</reference>
<dbReference type="InterPro" id="IPR020040">
    <property type="entry name" value="Ribosomal_uL6_a/b-dom"/>
</dbReference>
<dbReference type="GO" id="GO:0006412">
    <property type="term" value="P:translation"/>
    <property type="evidence" value="ECO:0007669"/>
    <property type="project" value="InterPro"/>
</dbReference>
<comment type="similarity">
    <text evidence="1 4">Belongs to the universal ribosomal protein uL6 family.</text>
</comment>
<dbReference type="GO" id="GO:0003735">
    <property type="term" value="F:structural constituent of ribosome"/>
    <property type="evidence" value="ECO:0007669"/>
    <property type="project" value="InterPro"/>
</dbReference>
<evidence type="ECO:0000256" key="1">
    <source>
        <dbReference type="ARBA" id="ARBA00009356"/>
    </source>
</evidence>
<dbReference type="EMBL" id="JANBPT010000009">
    <property type="protein sequence ID" value="KAJ1930375.1"/>
    <property type="molecule type" value="Genomic_DNA"/>
</dbReference>
<comment type="caution">
    <text evidence="6">The sequence shown here is derived from an EMBL/GenBank/DDBJ whole genome shotgun (WGS) entry which is preliminary data.</text>
</comment>
<dbReference type="GO" id="GO:0005762">
    <property type="term" value="C:mitochondrial large ribosomal subunit"/>
    <property type="evidence" value="ECO:0007669"/>
    <property type="project" value="TreeGrafter"/>
</dbReference>
<sequence length="237" mass="26780">MASLRMWLNRTLTPASLLTQRAFSTRGQVVLSYTGRQPLSIPNEVEFTHEQEPYRPEDTRFSHTTRVRVKGPLGELFFPIEPYVKLEDCPLTEDDQSLNRRRVAISVDDGSKKKQRSMWGTTRTIIQNHITGVSEGFSVPLRLVGVGYRATLESEPGTGRPMLSMKLGYSHMVDMVVPEGITATLPNPTRIVLRGADRQQVKLFAANIRAKRKPEPYNLKGIFVGDETIKKKEGKKK</sequence>
<dbReference type="GO" id="GO:0019843">
    <property type="term" value="F:rRNA binding"/>
    <property type="evidence" value="ECO:0007669"/>
    <property type="project" value="InterPro"/>
</dbReference>
<dbReference type="PANTHER" id="PTHR11655:SF14">
    <property type="entry name" value="LARGE RIBOSOMAL SUBUNIT PROTEIN UL6M"/>
    <property type="match status" value="1"/>
</dbReference>
<dbReference type="Gene3D" id="3.90.930.12">
    <property type="entry name" value="Ribosomal protein L6, alpha-beta domain"/>
    <property type="match status" value="2"/>
</dbReference>
<evidence type="ECO:0000313" key="7">
    <source>
        <dbReference type="Proteomes" id="UP001150569"/>
    </source>
</evidence>
<organism evidence="6 7">
    <name type="scientific">Tieghemiomyces parasiticus</name>
    <dbReference type="NCBI Taxonomy" id="78921"/>
    <lineage>
        <taxon>Eukaryota</taxon>
        <taxon>Fungi</taxon>
        <taxon>Fungi incertae sedis</taxon>
        <taxon>Zoopagomycota</taxon>
        <taxon>Kickxellomycotina</taxon>
        <taxon>Dimargaritomycetes</taxon>
        <taxon>Dimargaritales</taxon>
        <taxon>Dimargaritaceae</taxon>
        <taxon>Tieghemiomyces</taxon>
    </lineage>
</organism>